<dbReference type="Gene3D" id="2.60.40.420">
    <property type="entry name" value="Cupredoxins - blue copper proteins"/>
    <property type="match status" value="3"/>
</dbReference>
<organism evidence="4 5">
    <name type="scientific">Sphaerisporangium rufum</name>
    <dbReference type="NCBI Taxonomy" id="1381558"/>
    <lineage>
        <taxon>Bacteria</taxon>
        <taxon>Bacillati</taxon>
        <taxon>Actinomycetota</taxon>
        <taxon>Actinomycetes</taxon>
        <taxon>Streptosporangiales</taxon>
        <taxon>Streptosporangiaceae</taxon>
        <taxon>Sphaerisporangium</taxon>
    </lineage>
</organism>
<dbReference type="PANTHER" id="PTHR48267:SF1">
    <property type="entry name" value="BILIRUBIN OXIDASE"/>
    <property type="match status" value="1"/>
</dbReference>
<keyword evidence="5" id="KW-1185">Reference proteome</keyword>
<evidence type="ECO:0000256" key="1">
    <source>
        <dbReference type="ARBA" id="ARBA00010609"/>
    </source>
</evidence>
<feature type="compositionally biased region" description="Basic and acidic residues" evidence="2">
    <location>
        <begin position="24"/>
        <end position="43"/>
    </location>
</feature>
<protein>
    <submittedName>
        <fullName evidence="4">Multicopper oxidase</fullName>
    </submittedName>
</protein>
<reference evidence="4" key="1">
    <citation type="submission" date="2021-01" db="EMBL/GenBank/DDBJ databases">
        <title>Whole genome shotgun sequence of Sphaerisporangium rufum NBRC 109079.</title>
        <authorList>
            <person name="Komaki H."/>
            <person name="Tamura T."/>
        </authorList>
    </citation>
    <scope>NUCLEOTIDE SEQUENCE</scope>
    <source>
        <strain evidence="4">NBRC 109079</strain>
    </source>
</reference>
<evidence type="ECO:0000259" key="3">
    <source>
        <dbReference type="Pfam" id="PF07731"/>
    </source>
</evidence>
<dbReference type="Proteomes" id="UP000655287">
    <property type="component" value="Unassembled WGS sequence"/>
</dbReference>
<dbReference type="InterPro" id="IPR011706">
    <property type="entry name" value="Cu-oxidase_C"/>
</dbReference>
<dbReference type="CDD" id="cd13844">
    <property type="entry name" value="CuRO_1_BOD_CotA_like"/>
    <property type="match status" value="1"/>
</dbReference>
<dbReference type="CDD" id="cd13891">
    <property type="entry name" value="CuRO_3_CotA_like"/>
    <property type="match status" value="1"/>
</dbReference>
<sequence length="643" mass="68404">MVTRRRLLKSAVVAAVAARQASRARGDPARPTGDRPGRLDPRDIRKYAAPLPVPPVMPAASPPDGPDTHYVIEVRPVRRQVLPPGAPATAVWAYGPAGDPGAFGWPGRTIEAVAGRPVRVTWVNGLTGRDGRPLPHLFAVDPTVHWADPPRRGHRAGHTPAAYRGPVPIVTHLHGGRNAEESDGHPEAWYLPAARDIPAGYATEGPAYSGFRALFRDATGAGWPRGAAVAEYGNRQAPATLWYHDHVLGMTRLNVYAGLAGFYLIRGGPADLDPGVLPGPAPRAGDPPDAPVREIPIVVQDRSFNADGSLYYPANRAAAADGFAGPYLPHGQVHPIWVPEFFGDAMTANGRTWPVLAVEPRRYRLRLLNGCNARFLILKIASDPLARRPAAAVLPLWQIGADAGFLPAPVRLEGLLLAPAERADVIVDFTGIRPGTELYLINEGPDGPFQRTAGTPPADPRTTGQVLKFVFRPLAGPDASVPPGDLSLPSPGPLGAATSTRRVALLESTATGGPGKGLVVAALLGTAGGATPAGGTPLRWADPATERPATGTTEIWEIHNTTMDAHPIHLHEVHLRVVDRGRPGGPVRPAEPGERGAKDTVIAYPGEVTRISATFDRAGRFVWHCHILEHEDNEMMRPLHIGG</sequence>
<dbReference type="InterPro" id="IPR008972">
    <property type="entry name" value="Cupredoxin"/>
</dbReference>
<gene>
    <name evidence="4" type="primary">ompC</name>
    <name evidence="4" type="ORF">Sru01_64760</name>
</gene>
<dbReference type="EMBL" id="BOOU01000100">
    <property type="protein sequence ID" value="GII81494.1"/>
    <property type="molecule type" value="Genomic_DNA"/>
</dbReference>
<comment type="similarity">
    <text evidence="1">Belongs to the multicopper oxidase family.</text>
</comment>
<dbReference type="PANTHER" id="PTHR48267">
    <property type="entry name" value="CUPREDOXIN SUPERFAMILY PROTEIN"/>
    <property type="match status" value="1"/>
</dbReference>
<dbReference type="Pfam" id="PF07731">
    <property type="entry name" value="Cu-oxidase_2"/>
    <property type="match status" value="1"/>
</dbReference>
<evidence type="ECO:0000313" key="5">
    <source>
        <dbReference type="Proteomes" id="UP000655287"/>
    </source>
</evidence>
<dbReference type="CDD" id="cd13868">
    <property type="entry name" value="CuRO_2_CotA_like"/>
    <property type="match status" value="1"/>
</dbReference>
<proteinExistence type="inferred from homology"/>
<dbReference type="SUPFAM" id="SSF49503">
    <property type="entry name" value="Cupredoxins"/>
    <property type="match status" value="3"/>
</dbReference>
<dbReference type="InterPro" id="IPR045087">
    <property type="entry name" value="Cu-oxidase_fam"/>
</dbReference>
<evidence type="ECO:0000256" key="2">
    <source>
        <dbReference type="SAM" id="MobiDB-lite"/>
    </source>
</evidence>
<feature type="region of interest" description="Disordered" evidence="2">
    <location>
        <begin position="18"/>
        <end position="43"/>
    </location>
</feature>
<dbReference type="RefSeq" id="WP_203993836.1">
    <property type="nucleotide sequence ID" value="NZ_BOOU01000100.1"/>
</dbReference>
<dbReference type="AlphaFoldDB" id="A0A919V395"/>
<accession>A0A919V395</accession>
<dbReference type="GO" id="GO:0016491">
    <property type="term" value="F:oxidoreductase activity"/>
    <property type="evidence" value="ECO:0007669"/>
    <property type="project" value="InterPro"/>
</dbReference>
<evidence type="ECO:0000313" key="4">
    <source>
        <dbReference type="EMBL" id="GII81494.1"/>
    </source>
</evidence>
<dbReference type="GO" id="GO:0005507">
    <property type="term" value="F:copper ion binding"/>
    <property type="evidence" value="ECO:0007669"/>
    <property type="project" value="InterPro"/>
</dbReference>
<comment type="caution">
    <text evidence="4">The sequence shown here is derived from an EMBL/GenBank/DDBJ whole genome shotgun (WGS) entry which is preliminary data.</text>
</comment>
<name>A0A919V395_9ACTN</name>
<feature type="domain" description="Plastocyanin-like" evidence="3">
    <location>
        <begin position="548"/>
        <end position="639"/>
    </location>
</feature>